<dbReference type="Proteomes" id="UP000593966">
    <property type="component" value="Chromosome"/>
</dbReference>
<dbReference type="AlphaFoldDB" id="A0A7S6VZ64"/>
<organism evidence="1 2">
    <name type="scientific">Acinetobacter piscicola</name>
    <dbReference type="NCBI Taxonomy" id="2006115"/>
    <lineage>
        <taxon>Bacteria</taxon>
        <taxon>Pseudomonadati</taxon>
        <taxon>Pseudomonadota</taxon>
        <taxon>Gammaproteobacteria</taxon>
        <taxon>Moraxellales</taxon>
        <taxon>Moraxellaceae</taxon>
        <taxon>Acinetobacter</taxon>
    </lineage>
</organism>
<evidence type="ECO:0000313" key="1">
    <source>
        <dbReference type="EMBL" id="QOW47432.1"/>
    </source>
</evidence>
<sequence>MYLFSSFCQADTTLQIIENVEQYSSTEGNAIRLSKLKQGCKIEALFFGETGKIKENYLFQQQQLNYAARYEYRYTDGGLTNLSENKGHFTTQHQRIELNPQAPQTLADFQEYRSLFSRMELNKCR</sequence>
<name>A0A7S6VZ64_9GAMM</name>
<evidence type="ECO:0000313" key="2">
    <source>
        <dbReference type="Proteomes" id="UP000593966"/>
    </source>
</evidence>
<protein>
    <submittedName>
        <fullName evidence="1">Uncharacterized protein</fullName>
    </submittedName>
</protein>
<gene>
    <name evidence="1" type="ORF">G0028_16945</name>
</gene>
<dbReference type="RefSeq" id="WP_180046300.1">
    <property type="nucleotide sequence ID" value="NZ_CP048659.1"/>
</dbReference>
<accession>A0A7S6VZ64</accession>
<dbReference type="EMBL" id="CP048659">
    <property type="protein sequence ID" value="QOW47432.1"/>
    <property type="molecule type" value="Genomic_DNA"/>
</dbReference>
<keyword evidence="2" id="KW-1185">Reference proteome</keyword>
<proteinExistence type="predicted"/>
<reference evidence="1 2" key="1">
    <citation type="submission" date="2020-02" db="EMBL/GenBank/DDBJ databases">
        <title>Tigecycline-resistant Acinetobacter species from pigs and migratory birds.</title>
        <authorList>
            <person name="Chen C."/>
            <person name="Sun J."/>
            <person name="Liao X.-P."/>
            <person name="Liu Y.-H."/>
        </authorList>
    </citation>
    <scope>NUCLEOTIDE SEQUENCE [LARGE SCALE GENOMIC DNA]</scope>
    <source>
        <strain evidence="1 2">YH12207_T</strain>
    </source>
</reference>